<sequence>MKPIHLTTAFALAASAALGVGTIQTAQAATLKMECGATGNDRAFCDYVEQRFTEATGHDLEFVELPNSSSEKLGLFQQIFASGQSGVVDVFQADVVWPGILAPHMLDLSDGLGDLEPHFFPGAWQNNVIDGELKAVPGLIDTGLLFYRTDLLDQYNEQPPQTWAEMERIARKIQAAEREAGHDNFWGLVFQGKAYEGLTCNALEWVSSHNGGTLVNADGEITINNAGAAEGLDMAAGWIGDIAPRGVMGYQEEESRAVFQNGDALFMRNWPYAYLLAQDEGSPVKGKVGIVPLPKASGDGQHAAALGGWQWAVSRYTDHPDAAKALVRILADAETQTQRFLMTGVSPARKDVYDDPRILDKAPYMSELLSVFEAAIARPASPTGDNYARVSNAFYNAAFAVLNGEMSGEKAVADLERRLARIKRNAW</sequence>
<protein>
    <submittedName>
        <fullName evidence="6">Sugar ABC transporter substrate-binding protein</fullName>
    </submittedName>
</protein>
<keyword evidence="7" id="KW-1185">Reference proteome</keyword>
<comment type="subcellular location">
    <subcellularLocation>
        <location evidence="1">Periplasm</location>
    </subcellularLocation>
</comment>
<evidence type="ECO:0000256" key="4">
    <source>
        <dbReference type="ARBA" id="ARBA00022729"/>
    </source>
</evidence>
<feature type="chain" id="PRO_5038080532" evidence="5">
    <location>
        <begin position="29"/>
        <end position="427"/>
    </location>
</feature>
<organism evidence="6 7">
    <name type="scientific">Saccharospirillum salsuginis</name>
    <dbReference type="NCBI Taxonomy" id="418750"/>
    <lineage>
        <taxon>Bacteria</taxon>
        <taxon>Pseudomonadati</taxon>
        <taxon>Pseudomonadota</taxon>
        <taxon>Gammaproteobacteria</taxon>
        <taxon>Oceanospirillales</taxon>
        <taxon>Saccharospirillaceae</taxon>
        <taxon>Saccharospirillum</taxon>
    </lineage>
</organism>
<proteinExistence type="inferred from homology"/>
<dbReference type="RefSeq" id="WP_189607888.1">
    <property type="nucleotide sequence ID" value="NZ_BMXR01000003.1"/>
</dbReference>
<keyword evidence="4 5" id="KW-0732">Signal</keyword>
<dbReference type="InterPro" id="IPR006059">
    <property type="entry name" value="SBP"/>
</dbReference>
<evidence type="ECO:0000256" key="2">
    <source>
        <dbReference type="ARBA" id="ARBA00008520"/>
    </source>
</evidence>
<dbReference type="Proteomes" id="UP000626148">
    <property type="component" value="Unassembled WGS sequence"/>
</dbReference>
<dbReference type="SUPFAM" id="SSF53850">
    <property type="entry name" value="Periplasmic binding protein-like II"/>
    <property type="match status" value="1"/>
</dbReference>
<comment type="similarity">
    <text evidence="2">Belongs to the bacterial solute-binding protein 1 family.</text>
</comment>
<dbReference type="AlphaFoldDB" id="A0A918K4F9"/>
<dbReference type="Pfam" id="PF01547">
    <property type="entry name" value="SBP_bac_1"/>
    <property type="match status" value="1"/>
</dbReference>
<keyword evidence="3" id="KW-0813">Transport</keyword>
<gene>
    <name evidence="6" type="ORF">GCM10007392_14650</name>
</gene>
<dbReference type="PANTHER" id="PTHR43649">
    <property type="entry name" value="ARABINOSE-BINDING PROTEIN-RELATED"/>
    <property type="match status" value="1"/>
</dbReference>
<dbReference type="Gene3D" id="3.40.190.10">
    <property type="entry name" value="Periplasmic binding protein-like II"/>
    <property type="match status" value="2"/>
</dbReference>
<feature type="signal peptide" evidence="5">
    <location>
        <begin position="1"/>
        <end position="28"/>
    </location>
</feature>
<evidence type="ECO:0000313" key="6">
    <source>
        <dbReference type="EMBL" id="GGX48638.1"/>
    </source>
</evidence>
<dbReference type="EMBL" id="BMXR01000003">
    <property type="protein sequence ID" value="GGX48638.1"/>
    <property type="molecule type" value="Genomic_DNA"/>
</dbReference>
<evidence type="ECO:0000313" key="7">
    <source>
        <dbReference type="Proteomes" id="UP000626148"/>
    </source>
</evidence>
<reference evidence="6" key="2">
    <citation type="submission" date="2020-09" db="EMBL/GenBank/DDBJ databases">
        <authorList>
            <person name="Sun Q."/>
            <person name="Kim S."/>
        </authorList>
    </citation>
    <scope>NUCLEOTIDE SEQUENCE</scope>
    <source>
        <strain evidence="6">KCTC 22169</strain>
    </source>
</reference>
<dbReference type="PANTHER" id="PTHR43649:SF34">
    <property type="entry name" value="ABC TRANSPORTER PERIPLASMIC-BINDING PROTEIN YCJN-RELATED"/>
    <property type="match status" value="1"/>
</dbReference>
<evidence type="ECO:0000256" key="3">
    <source>
        <dbReference type="ARBA" id="ARBA00022448"/>
    </source>
</evidence>
<evidence type="ECO:0000256" key="1">
    <source>
        <dbReference type="ARBA" id="ARBA00004418"/>
    </source>
</evidence>
<evidence type="ECO:0000256" key="5">
    <source>
        <dbReference type="SAM" id="SignalP"/>
    </source>
</evidence>
<dbReference type="InterPro" id="IPR050490">
    <property type="entry name" value="Bact_solute-bd_prot1"/>
</dbReference>
<dbReference type="CDD" id="cd14750">
    <property type="entry name" value="PBP2_TMBP"/>
    <property type="match status" value="1"/>
</dbReference>
<accession>A0A918K4F9</accession>
<comment type="caution">
    <text evidence="6">The sequence shown here is derived from an EMBL/GenBank/DDBJ whole genome shotgun (WGS) entry which is preliminary data.</text>
</comment>
<name>A0A918K4F9_9GAMM</name>
<dbReference type="GO" id="GO:0042597">
    <property type="term" value="C:periplasmic space"/>
    <property type="evidence" value="ECO:0007669"/>
    <property type="project" value="UniProtKB-SubCell"/>
</dbReference>
<reference evidence="6" key="1">
    <citation type="journal article" date="2014" name="Int. J. Syst. Evol. Microbiol.">
        <title>Complete genome sequence of Corynebacterium casei LMG S-19264T (=DSM 44701T), isolated from a smear-ripened cheese.</title>
        <authorList>
            <consortium name="US DOE Joint Genome Institute (JGI-PGF)"/>
            <person name="Walter F."/>
            <person name="Albersmeier A."/>
            <person name="Kalinowski J."/>
            <person name="Ruckert C."/>
        </authorList>
    </citation>
    <scope>NUCLEOTIDE SEQUENCE</scope>
    <source>
        <strain evidence="6">KCTC 22169</strain>
    </source>
</reference>